<evidence type="ECO:0000313" key="2">
    <source>
        <dbReference type="EMBL" id="OUN40929.1"/>
    </source>
</evidence>
<accession>A0A1Y3U3D7</accession>
<feature type="compositionally biased region" description="Basic and acidic residues" evidence="1">
    <location>
        <begin position="217"/>
        <end position="236"/>
    </location>
</feature>
<dbReference type="InterPro" id="IPR025624">
    <property type="entry name" value="PcfK"/>
</dbReference>
<dbReference type="AlphaFoldDB" id="A0A1Y3U3D7"/>
<feature type="compositionally biased region" description="Basic and acidic residues" evidence="1">
    <location>
        <begin position="76"/>
        <end position="100"/>
    </location>
</feature>
<protein>
    <submittedName>
        <fullName evidence="2">Uncharacterized protein</fullName>
    </submittedName>
</protein>
<evidence type="ECO:0000256" key="1">
    <source>
        <dbReference type="SAM" id="MobiDB-lite"/>
    </source>
</evidence>
<feature type="region of interest" description="Disordered" evidence="1">
    <location>
        <begin position="22"/>
        <end position="100"/>
    </location>
</feature>
<organism evidence="2 3">
    <name type="scientific">Anaerotignum lactatifermentans</name>
    <dbReference type="NCBI Taxonomy" id="160404"/>
    <lineage>
        <taxon>Bacteria</taxon>
        <taxon>Bacillati</taxon>
        <taxon>Bacillota</taxon>
        <taxon>Clostridia</taxon>
        <taxon>Lachnospirales</taxon>
        <taxon>Anaerotignaceae</taxon>
        <taxon>Anaerotignum</taxon>
    </lineage>
</organism>
<feature type="compositionally biased region" description="Basic and acidic residues" evidence="1">
    <location>
        <begin position="29"/>
        <end position="69"/>
    </location>
</feature>
<dbReference type="Pfam" id="PF14058">
    <property type="entry name" value="PcfK"/>
    <property type="match status" value="1"/>
</dbReference>
<dbReference type="Proteomes" id="UP000195455">
    <property type="component" value="Unassembled WGS sequence"/>
</dbReference>
<gene>
    <name evidence="2" type="ORF">B5G26_13315</name>
</gene>
<comment type="caution">
    <text evidence="2">The sequence shown here is derived from an EMBL/GenBank/DDBJ whole genome shotgun (WGS) entry which is preliminary data.</text>
</comment>
<reference evidence="3" key="1">
    <citation type="submission" date="2017-04" db="EMBL/GenBank/DDBJ databases">
        <title>Function of individual gut microbiota members based on whole genome sequencing of pure cultures obtained from chicken caecum.</title>
        <authorList>
            <person name="Medvecky M."/>
            <person name="Cejkova D."/>
            <person name="Polansky O."/>
            <person name="Karasova D."/>
            <person name="Kubasova T."/>
            <person name="Cizek A."/>
            <person name="Rychlik I."/>
        </authorList>
    </citation>
    <scope>NUCLEOTIDE SEQUENCE [LARGE SCALE GENOMIC DNA]</scope>
    <source>
        <strain evidence="3">An75</strain>
    </source>
</reference>
<sequence length="289" mass="33709">MDIFQKIAKEQPLDFRVFQNKKTHMPPEQTEKKEIKHTNQETELKDEQVSVKEEPKDVSGVVKHMEKDAVSNQGELADKNAIAEEPKQEENQNKIHPEKQEEAVVISFPTPKNNNEEAVLKLEVQLETQKSYMLPVFPIVRYLKNKCLADADFASKVNDEKKTLEKCFRFVAEEVRKALCGSNGWLDDNEVYALAETYFLTDEAIFEKMEQERKEAEKRRQEEVAKKRKEQEEKRKAAMKKSKNKSEEKKEPVAAAIETAQADEPEKPMQEQLSLIEERQMKLEWIKEV</sequence>
<proteinExistence type="predicted"/>
<evidence type="ECO:0000313" key="3">
    <source>
        <dbReference type="Proteomes" id="UP000195455"/>
    </source>
</evidence>
<name>A0A1Y3U3D7_9FIRM</name>
<feature type="region of interest" description="Disordered" evidence="1">
    <location>
        <begin position="217"/>
        <end position="275"/>
    </location>
</feature>
<dbReference type="EMBL" id="NFHM01000026">
    <property type="protein sequence ID" value="OUN40929.1"/>
    <property type="molecule type" value="Genomic_DNA"/>
</dbReference>